<feature type="region of interest" description="Disordered" evidence="11">
    <location>
        <begin position="225"/>
        <end position="247"/>
    </location>
</feature>
<dbReference type="AlphaFoldDB" id="A0A372M3N0"/>
<dbReference type="InterPro" id="IPR041916">
    <property type="entry name" value="Anti_sigma_zinc_sf"/>
</dbReference>
<keyword evidence="3" id="KW-1003">Cell membrane</keyword>
<evidence type="ECO:0000256" key="5">
    <source>
        <dbReference type="ARBA" id="ARBA00022989"/>
    </source>
</evidence>
<sequence length="247" mass="25757">MSTADLHTCTGAYVLHALPAAERDRFEGHLADCEACAQEVKELAATAQRLGLAVAAPPPAELRARVLQQITTVRQEPPRLPARARVRAWTRSAPRLALAACLAAAVALGGVAVWQHQSAEDARDRARRVEQQAAELTAVLAAPDAKTVTGPVGGDSTGTVVVSEERNRAAFLASSLPDLPAGKTYQLWFDDKGTMRPAGLVAGGGRNEAVLMDGPVDGASGMGVTVEPEGGSPRPTTEPIGQMAFPT</sequence>
<dbReference type="Pfam" id="PF13490">
    <property type="entry name" value="zf-HC2"/>
    <property type="match status" value="1"/>
</dbReference>
<evidence type="ECO:0000256" key="8">
    <source>
        <dbReference type="ARBA" id="ARBA00023163"/>
    </source>
</evidence>
<feature type="domain" description="Anti-sigma K factor RskA C-terminal" evidence="13">
    <location>
        <begin position="102"/>
        <end position="240"/>
    </location>
</feature>
<dbReference type="EMBL" id="QUAK01000090">
    <property type="protein sequence ID" value="RFU85522.1"/>
    <property type="molecule type" value="Genomic_DNA"/>
</dbReference>
<evidence type="ECO:0000256" key="11">
    <source>
        <dbReference type="SAM" id="MobiDB-lite"/>
    </source>
</evidence>
<evidence type="ECO:0000256" key="3">
    <source>
        <dbReference type="ARBA" id="ARBA00022475"/>
    </source>
</evidence>
<evidence type="ECO:0000256" key="1">
    <source>
        <dbReference type="ARBA" id="ARBA00004167"/>
    </source>
</evidence>
<keyword evidence="8" id="KW-0804">Transcription</keyword>
<feature type="transmembrane region" description="Helical" evidence="12">
    <location>
        <begin position="96"/>
        <end position="114"/>
    </location>
</feature>
<dbReference type="Pfam" id="PF10099">
    <property type="entry name" value="RskA_C"/>
    <property type="match status" value="1"/>
</dbReference>
<gene>
    <name evidence="15" type="ORF">DY218_16935</name>
</gene>
<dbReference type="Gene3D" id="1.10.10.1320">
    <property type="entry name" value="Anti-sigma factor, zinc-finger domain"/>
    <property type="match status" value="1"/>
</dbReference>
<comment type="subcellular location">
    <subcellularLocation>
        <location evidence="2">Cell membrane</location>
    </subcellularLocation>
    <subcellularLocation>
        <location evidence="1">Membrane</location>
        <topology evidence="1">Single-pass membrane protein</topology>
    </subcellularLocation>
</comment>
<dbReference type="Proteomes" id="UP000263094">
    <property type="component" value="Unassembled WGS sequence"/>
</dbReference>
<evidence type="ECO:0000313" key="16">
    <source>
        <dbReference type="Proteomes" id="UP000263094"/>
    </source>
</evidence>
<evidence type="ECO:0000259" key="14">
    <source>
        <dbReference type="Pfam" id="PF13490"/>
    </source>
</evidence>
<feature type="domain" description="Putative zinc-finger" evidence="14">
    <location>
        <begin position="11"/>
        <end position="37"/>
    </location>
</feature>
<keyword evidence="5 12" id="KW-1133">Transmembrane helix</keyword>
<evidence type="ECO:0000256" key="7">
    <source>
        <dbReference type="ARBA" id="ARBA00023136"/>
    </source>
</evidence>
<name>A0A372M3N0_9ACTN</name>
<evidence type="ECO:0000256" key="10">
    <source>
        <dbReference type="ARBA" id="ARBA00030803"/>
    </source>
</evidence>
<organism evidence="15 16">
    <name type="scientific">Streptomyces triticagri</name>
    <dbReference type="NCBI Taxonomy" id="2293568"/>
    <lineage>
        <taxon>Bacteria</taxon>
        <taxon>Bacillati</taxon>
        <taxon>Actinomycetota</taxon>
        <taxon>Actinomycetes</taxon>
        <taxon>Kitasatosporales</taxon>
        <taxon>Streptomycetaceae</taxon>
        <taxon>Streptomyces</taxon>
    </lineage>
</organism>
<dbReference type="GO" id="GO:0006417">
    <property type="term" value="P:regulation of translation"/>
    <property type="evidence" value="ECO:0007669"/>
    <property type="project" value="TreeGrafter"/>
</dbReference>
<evidence type="ECO:0000259" key="13">
    <source>
        <dbReference type="Pfam" id="PF10099"/>
    </source>
</evidence>
<keyword evidence="4 12" id="KW-0812">Transmembrane</keyword>
<dbReference type="InterPro" id="IPR051474">
    <property type="entry name" value="Anti-sigma-K/W_factor"/>
</dbReference>
<keyword evidence="16" id="KW-1185">Reference proteome</keyword>
<keyword evidence="6" id="KW-0805">Transcription regulation</keyword>
<evidence type="ECO:0000256" key="9">
    <source>
        <dbReference type="ARBA" id="ARBA00029829"/>
    </source>
</evidence>
<evidence type="ECO:0000313" key="15">
    <source>
        <dbReference type="EMBL" id="RFU85522.1"/>
    </source>
</evidence>
<evidence type="ECO:0000256" key="2">
    <source>
        <dbReference type="ARBA" id="ARBA00004236"/>
    </source>
</evidence>
<dbReference type="PANTHER" id="PTHR37461">
    <property type="entry name" value="ANTI-SIGMA-K FACTOR RSKA"/>
    <property type="match status" value="1"/>
</dbReference>
<dbReference type="GO" id="GO:0016989">
    <property type="term" value="F:sigma factor antagonist activity"/>
    <property type="evidence" value="ECO:0007669"/>
    <property type="project" value="TreeGrafter"/>
</dbReference>
<reference evidence="15 16" key="1">
    <citation type="submission" date="2018-08" db="EMBL/GenBank/DDBJ databases">
        <title>Isolation, diversity and antifungal activity of Actinobacteria from wheat.</title>
        <authorList>
            <person name="Han C."/>
        </authorList>
    </citation>
    <scope>NUCLEOTIDE SEQUENCE [LARGE SCALE GENOMIC DNA]</scope>
    <source>
        <strain evidence="15 16">NEAU-YY421</strain>
    </source>
</reference>
<dbReference type="InterPro" id="IPR027383">
    <property type="entry name" value="Znf_put"/>
</dbReference>
<dbReference type="PANTHER" id="PTHR37461:SF1">
    <property type="entry name" value="ANTI-SIGMA-K FACTOR RSKA"/>
    <property type="match status" value="1"/>
</dbReference>
<keyword evidence="7 12" id="KW-0472">Membrane</keyword>
<dbReference type="OrthoDB" id="153510at2"/>
<accession>A0A372M3N0</accession>
<protein>
    <recommendedName>
        <fullName evidence="10">Regulator of SigK</fullName>
    </recommendedName>
    <alternativeName>
        <fullName evidence="9">Sigma-K anti-sigma factor RskA</fullName>
    </alternativeName>
</protein>
<dbReference type="RefSeq" id="WP_128556879.1">
    <property type="nucleotide sequence ID" value="NZ_QUAK01000090.1"/>
</dbReference>
<dbReference type="GO" id="GO:0005886">
    <property type="term" value="C:plasma membrane"/>
    <property type="evidence" value="ECO:0007669"/>
    <property type="project" value="UniProtKB-SubCell"/>
</dbReference>
<dbReference type="InterPro" id="IPR018764">
    <property type="entry name" value="RskA_C"/>
</dbReference>
<evidence type="ECO:0000256" key="12">
    <source>
        <dbReference type="SAM" id="Phobius"/>
    </source>
</evidence>
<proteinExistence type="predicted"/>
<evidence type="ECO:0000256" key="6">
    <source>
        <dbReference type="ARBA" id="ARBA00023015"/>
    </source>
</evidence>
<comment type="caution">
    <text evidence="15">The sequence shown here is derived from an EMBL/GenBank/DDBJ whole genome shotgun (WGS) entry which is preliminary data.</text>
</comment>
<evidence type="ECO:0000256" key="4">
    <source>
        <dbReference type="ARBA" id="ARBA00022692"/>
    </source>
</evidence>